<feature type="region of interest" description="Disordered" evidence="1">
    <location>
        <begin position="851"/>
        <end position="897"/>
    </location>
</feature>
<name>A0A0C9XC36_9AGAR</name>
<feature type="transmembrane region" description="Helical" evidence="2">
    <location>
        <begin position="289"/>
        <end position="310"/>
    </location>
</feature>
<protein>
    <recommendedName>
        <fullName evidence="5">Transmembrane protein</fullName>
    </recommendedName>
</protein>
<evidence type="ECO:0000313" key="4">
    <source>
        <dbReference type="Proteomes" id="UP000054477"/>
    </source>
</evidence>
<dbReference type="Gene3D" id="2.60.120.260">
    <property type="entry name" value="Galactose-binding domain-like"/>
    <property type="match status" value="2"/>
</dbReference>
<reference evidence="3 4" key="1">
    <citation type="submission" date="2014-04" db="EMBL/GenBank/DDBJ databases">
        <authorList>
            <consortium name="DOE Joint Genome Institute"/>
            <person name="Kuo A."/>
            <person name="Kohler A."/>
            <person name="Nagy L.G."/>
            <person name="Floudas D."/>
            <person name="Copeland A."/>
            <person name="Barry K.W."/>
            <person name="Cichocki N."/>
            <person name="Veneault-Fourrey C."/>
            <person name="LaButti K."/>
            <person name="Lindquist E.A."/>
            <person name="Lipzen A."/>
            <person name="Lundell T."/>
            <person name="Morin E."/>
            <person name="Murat C."/>
            <person name="Sun H."/>
            <person name="Tunlid A."/>
            <person name="Henrissat B."/>
            <person name="Grigoriev I.V."/>
            <person name="Hibbett D.S."/>
            <person name="Martin F."/>
            <person name="Nordberg H.P."/>
            <person name="Cantor M.N."/>
            <person name="Hua S.X."/>
        </authorList>
    </citation>
    <scope>NUCLEOTIDE SEQUENCE [LARGE SCALE GENOMIC DNA]</scope>
    <source>
        <strain evidence="3 4">LaAM-08-1</strain>
    </source>
</reference>
<organism evidence="3 4">
    <name type="scientific">Laccaria amethystina LaAM-08-1</name>
    <dbReference type="NCBI Taxonomy" id="1095629"/>
    <lineage>
        <taxon>Eukaryota</taxon>
        <taxon>Fungi</taxon>
        <taxon>Dikarya</taxon>
        <taxon>Basidiomycota</taxon>
        <taxon>Agaricomycotina</taxon>
        <taxon>Agaricomycetes</taxon>
        <taxon>Agaricomycetidae</taxon>
        <taxon>Agaricales</taxon>
        <taxon>Agaricineae</taxon>
        <taxon>Hydnangiaceae</taxon>
        <taxon>Laccaria</taxon>
    </lineage>
</organism>
<dbReference type="OrthoDB" id="3265734at2759"/>
<proteinExistence type="predicted"/>
<evidence type="ECO:0000256" key="2">
    <source>
        <dbReference type="SAM" id="Phobius"/>
    </source>
</evidence>
<dbReference type="HOGENOM" id="CLU_322638_0_0_1"/>
<keyword evidence="2" id="KW-0812">Transmembrane</keyword>
<reference evidence="4" key="2">
    <citation type="submission" date="2015-01" db="EMBL/GenBank/DDBJ databases">
        <title>Evolutionary Origins and Diversification of the Mycorrhizal Mutualists.</title>
        <authorList>
            <consortium name="DOE Joint Genome Institute"/>
            <consortium name="Mycorrhizal Genomics Consortium"/>
            <person name="Kohler A."/>
            <person name="Kuo A."/>
            <person name="Nagy L.G."/>
            <person name="Floudas D."/>
            <person name="Copeland A."/>
            <person name="Barry K.W."/>
            <person name="Cichocki N."/>
            <person name="Veneault-Fourrey C."/>
            <person name="LaButti K."/>
            <person name="Lindquist E.A."/>
            <person name="Lipzen A."/>
            <person name="Lundell T."/>
            <person name="Morin E."/>
            <person name="Murat C."/>
            <person name="Riley R."/>
            <person name="Ohm R."/>
            <person name="Sun H."/>
            <person name="Tunlid A."/>
            <person name="Henrissat B."/>
            <person name="Grigoriev I.V."/>
            <person name="Hibbett D.S."/>
            <person name="Martin F."/>
        </authorList>
    </citation>
    <scope>NUCLEOTIDE SEQUENCE [LARGE SCALE GENOMIC DNA]</scope>
    <source>
        <strain evidence="4">LaAM-08-1</strain>
    </source>
</reference>
<gene>
    <name evidence="3" type="ORF">K443DRAFT_131870</name>
</gene>
<dbReference type="Proteomes" id="UP000054477">
    <property type="component" value="Unassembled WGS sequence"/>
</dbReference>
<evidence type="ECO:0008006" key="5">
    <source>
        <dbReference type="Google" id="ProtNLM"/>
    </source>
</evidence>
<evidence type="ECO:0000313" key="3">
    <source>
        <dbReference type="EMBL" id="KIK02426.1"/>
    </source>
</evidence>
<dbReference type="AlphaFoldDB" id="A0A0C9XC36"/>
<keyword evidence="2" id="KW-1133">Transmembrane helix</keyword>
<accession>A0A0C9XC36</accession>
<feature type="region of interest" description="Disordered" evidence="1">
    <location>
        <begin position="361"/>
        <end position="381"/>
    </location>
</feature>
<keyword evidence="4" id="KW-1185">Reference proteome</keyword>
<keyword evidence="2" id="KW-0472">Membrane</keyword>
<dbReference type="EMBL" id="KN838593">
    <property type="protein sequence ID" value="KIK02426.1"/>
    <property type="molecule type" value="Genomic_DNA"/>
</dbReference>
<feature type="compositionally biased region" description="Basic and acidic residues" evidence="1">
    <location>
        <begin position="415"/>
        <end position="424"/>
    </location>
</feature>
<sequence length="897" mass="95124">MASEVSLVLDDTLGVFTYGGGAWKTSTSPRWFNGSTQRPGTSIGFYGNTSPLAAGLNVFTVSIDGETHSNYTYFNSTTQTWRQWYQSPTLANGTHQISLARIYSPALDVAIVKTSKDTVLPQQVLLVEDDDPAIVYSGNWKKNGDVINGDNTTRPLMITMNNSTTQSTTEGDSMTFHFSGTSATVWGIQTTSSVGVLSAIYNLDGESTGKDYSVQSSNSGYKTGQGQVPNIALFSTGLLSEGNHSLLLTINKCVNQTFIFDYITYTPFGSSNSTSTASESTKTTPKTPIGAIVGGVVGGVALLLFFALFWRVLRRQQALSEKVPHQPQNAARPGQAIYPFIVPLSPLRQIFPGSQSQSGFVSVTKSPANTTPPGHTAQASGSSIIPLHKSLNSGSLSAPGSSSLPATGSPSGDGIGREGNEAERPPPPAYNDVVLFLAIATGFLHLIARAINLSLLSPAYPLHHEKMTLAFDSDITIWLFLRYRHPAGMTAQISLVLDDTSDVFSYGGGEWKTNKASRWFNGSTQYPAFVVAGNGLYGMSIGLYGNTVPLAAGLNVFTVSIDDESPSNYTYINPNKTQTWQRWYQSPTLSSGTHRISLGQIYNPAMDDVLLPQQLVLVEDDNSAISYSGNWKKSRDVINSDNTTPSIGTSATIWGVQTTSILGVLSAMYTVDGVPIGEDYSVQSSNSGYKSGEGQVPNNALFTTGSLPQGNHTIMQTINKCVNQTFIFDYITYMPLGLPNSTSIDSGSSGIKAPVGAVVGGVLGGIALLLVALAVIFLRRQRQRRGALSEKTVIVPPGEASHLRNAAPSSQAIHPFVVPLSPSEHNFPRSQSPSDLVSTIKPSLRSLSAVSSFPAGSSTSGGGVASEGSDVGGPAPPAYHDVIASASSQPRPATSKS</sequence>
<feature type="compositionally biased region" description="Low complexity" evidence="1">
    <location>
        <begin position="394"/>
        <end position="412"/>
    </location>
</feature>
<feature type="region of interest" description="Disordered" evidence="1">
    <location>
        <begin position="394"/>
        <end position="424"/>
    </location>
</feature>
<feature type="compositionally biased region" description="Polar residues" evidence="1">
    <location>
        <begin position="885"/>
        <end position="897"/>
    </location>
</feature>
<feature type="transmembrane region" description="Helical" evidence="2">
    <location>
        <begin position="433"/>
        <end position="451"/>
    </location>
</feature>
<feature type="transmembrane region" description="Helical" evidence="2">
    <location>
        <begin position="755"/>
        <end position="778"/>
    </location>
</feature>
<evidence type="ECO:0000256" key="1">
    <source>
        <dbReference type="SAM" id="MobiDB-lite"/>
    </source>
</evidence>